<gene>
    <name evidence="2" type="ORF">GGQ86_001488</name>
    <name evidence="1" type="ORF">XFLAVUS301_09750</name>
</gene>
<keyword evidence="4" id="KW-1185">Reference proteome</keyword>
<protein>
    <submittedName>
        <fullName evidence="1">Alpha/beta hydrolase</fullName>
    </submittedName>
</protein>
<dbReference type="AlphaFoldDB" id="A0A9W6FIL5"/>
<dbReference type="EMBL" id="JAVDPY010000002">
    <property type="protein sequence ID" value="MDR6333024.1"/>
    <property type="molecule type" value="Genomic_DNA"/>
</dbReference>
<dbReference type="SUPFAM" id="SSF53474">
    <property type="entry name" value="alpha/beta-Hydrolases"/>
    <property type="match status" value="1"/>
</dbReference>
<dbReference type="Proteomes" id="UP001144397">
    <property type="component" value="Unassembled WGS sequence"/>
</dbReference>
<comment type="caution">
    <text evidence="1">The sequence shown here is derived from an EMBL/GenBank/DDBJ whole genome shotgun (WGS) entry which is preliminary data.</text>
</comment>
<evidence type="ECO:0000313" key="3">
    <source>
        <dbReference type="Proteomes" id="UP001144397"/>
    </source>
</evidence>
<dbReference type="RefSeq" id="WP_281805803.1">
    <property type="nucleotide sequence ID" value="NZ_BSDO01000001.1"/>
</dbReference>
<dbReference type="InterPro" id="IPR010662">
    <property type="entry name" value="RBBP9/YdeN"/>
</dbReference>
<name>A0A9W6FIL5_XANFL</name>
<dbReference type="InterPro" id="IPR029058">
    <property type="entry name" value="AB_hydrolase_fold"/>
</dbReference>
<dbReference type="GO" id="GO:0016787">
    <property type="term" value="F:hydrolase activity"/>
    <property type="evidence" value="ECO:0007669"/>
    <property type="project" value="UniProtKB-KW"/>
</dbReference>
<dbReference type="Pfam" id="PF06821">
    <property type="entry name" value="Ser_hydrolase"/>
    <property type="match status" value="1"/>
</dbReference>
<dbReference type="EMBL" id="BSDO01000001">
    <property type="protein sequence ID" value="GLI21301.1"/>
    <property type="molecule type" value="Genomic_DNA"/>
</dbReference>
<evidence type="ECO:0000313" key="1">
    <source>
        <dbReference type="EMBL" id="GLI21301.1"/>
    </source>
</evidence>
<dbReference type="Gene3D" id="3.40.50.1820">
    <property type="entry name" value="alpha/beta hydrolase"/>
    <property type="match status" value="1"/>
</dbReference>
<reference evidence="2 4" key="2">
    <citation type="submission" date="2023-07" db="EMBL/GenBank/DDBJ databases">
        <title>Genomic Encyclopedia of Type Strains, Phase IV (KMG-IV): sequencing the most valuable type-strain genomes for metagenomic binning, comparative biology and taxonomic classification.</title>
        <authorList>
            <person name="Goeker M."/>
        </authorList>
    </citation>
    <scope>NUCLEOTIDE SEQUENCE [LARGE SCALE GENOMIC DNA]</scope>
    <source>
        <strain evidence="2 4">DSM 338</strain>
    </source>
</reference>
<dbReference type="GeneID" id="95761769"/>
<evidence type="ECO:0000313" key="4">
    <source>
        <dbReference type="Proteomes" id="UP001245370"/>
    </source>
</evidence>
<evidence type="ECO:0000313" key="2">
    <source>
        <dbReference type="EMBL" id="MDR6333024.1"/>
    </source>
</evidence>
<sequence>MKSSDAVLLIVPGWQGSGPDHWQSRWERSLSAARRVMQADWDRPDPTEWPRRLAEAVAAADKPVVAIAHSLGVPTLIHAVPLLPAGKVRAAFLVAPPDLDRADIDPAIAGFAPVPTAPLPFPSVLVASRTDPYCDYRRAEGFALDWGAAIVDAGDAGHINAEAGYGPWPEGSVRLLGLLQSLG</sequence>
<proteinExistence type="predicted"/>
<dbReference type="Proteomes" id="UP001245370">
    <property type="component" value="Unassembled WGS sequence"/>
</dbReference>
<reference evidence="1" key="1">
    <citation type="submission" date="2022-12" db="EMBL/GenBank/DDBJ databases">
        <title>Reference genome sequencing for broad-spectrum identification of bacterial and archaeal isolates by mass spectrometry.</title>
        <authorList>
            <person name="Sekiguchi Y."/>
            <person name="Tourlousse D.M."/>
        </authorList>
    </citation>
    <scope>NUCLEOTIDE SEQUENCE</scope>
    <source>
        <strain evidence="1">301</strain>
    </source>
</reference>
<accession>A0A9W6FIL5</accession>
<organism evidence="1 3">
    <name type="scientific">Xanthobacter flavus</name>
    <dbReference type="NCBI Taxonomy" id="281"/>
    <lineage>
        <taxon>Bacteria</taxon>
        <taxon>Pseudomonadati</taxon>
        <taxon>Pseudomonadota</taxon>
        <taxon>Alphaproteobacteria</taxon>
        <taxon>Hyphomicrobiales</taxon>
        <taxon>Xanthobacteraceae</taxon>
        <taxon>Xanthobacter</taxon>
    </lineage>
</organism>
<keyword evidence="1" id="KW-0378">Hydrolase</keyword>